<sequence>MAAPSAISFLAIAVSLMAVLQPAATNPPPPPAPPATGSPATCAPTLSSLYSCVPFLSTGRSLAGPPAGCCGSLRAVSTSPESICLCHIFGGELNQLAHINIDPVRLALLPLVCLAIIPPELPYMCFVGPVPPITTLPAPSATLPRAALKDSAAGRG</sequence>
<evidence type="ECO:0000313" key="8">
    <source>
        <dbReference type="Proteomes" id="UP000823388"/>
    </source>
</evidence>
<proteinExistence type="inferred from homology"/>
<dbReference type="OrthoDB" id="679615at2759"/>
<dbReference type="InterPro" id="IPR016140">
    <property type="entry name" value="Bifunc_inhib/LTP/seed_store"/>
</dbReference>
<name>A0A8T0WQA6_PANVG</name>
<dbReference type="Proteomes" id="UP000823388">
    <property type="component" value="Chromosome 2K"/>
</dbReference>
<keyword evidence="8" id="KW-1185">Reference proteome</keyword>
<dbReference type="PANTHER" id="PTHR33044">
    <property type="entry name" value="BIFUNCTIONAL INHIBITOR/LIPID-TRANSFER PROTEIN/SEED STORAGE 2S ALBUMIN SUPERFAMILY PROTEIN-RELATED"/>
    <property type="match status" value="1"/>
</dbReference>
<keyword evidence="2 5" id="KW-0732">Signal</keyword>
<evidence type="ECO:0000256" key="2">
    <source>
        <dbReference type="ARBA" id="ARBA00022729"/>
    </source>
</evidence>
<keyword evidence="3" id="KW-1015">Disulfide bond</keyword>
<comment type="caution">
    <text evidence="7">The sequence shown here is derived from an EMBL/GenBank/DDBJ whole genome shotgun (WGS) entry which is preliminary data.</text>
</comment>
<protein>
    <recommendedName>
        <fullName evidence="6">Bifunctional inhibitor/plant lipid transfer protein/seed storage helical domain-containing protein</fullName>
    </recommendedName>
</protein>
<dbReference type="CDD" id="cd00010">
    <property type="entry name" value="AAI_LTSS"/>
    <property type="match status" value="1"/>
</dbReference>
<organism evidence="7 8">
    <name type="scientific">Panicum virgatum</name>
    <name type="common">Blackwell switchgrass</name>
    <dbReference type="NCBI Taxonomy" id="38727"/>
    <lineage>
        <taxon>Eukaryota</taxon>
        <taxon>Viridiplantae</taxon>
        <taxon>Streptophyta</taxon>
        <taxon>Embryophyta</taxon>
        <taxon>Tracheophyta</taxon>
        <taxon>Spermatophyta</taxon>
        <taxon>Magnoliopsida</taxon>
        <taxon>Liliopsida</taxon>
        <taxon>Poales</taxon>
        <taxon>Poaceae</taxon>
        <taxon>PACMAD clade</taxon>
        <taxon>Panicoideae</taxon>
        <taxon>Panicodae</taxon>
        <taxon>Paniceae</taxon>
        <taxon>Panicinae</taxon>
        <taxon>Panicum</taxon>
        <taxon>Panicum sect. Hiantes</taxon>
    </lineage>
</organism>
<evidence type="ECO:0000313" key="7">
    <source>
        <dbReference type="EMBL" id="KAG2647294.1"/>
    </source>
</evidence>
<dbReference type="InterPro" id="IPR043325">
    <property type="entry name" value="LTSS"/>
</dbReference>
<gene>
    <name evidence="7" type="ORF">PVAP13_2KG579200</name>
</gene>
<reference evidence="7 8" key="1">
    <citation type="submission" date="2020-05" db="EMBL/GenBank/DDBJ databases">
        <title>WGS assembly of Panicum virgatum.</title>
        <authorList>
            <person name="Lovell J.T."/>
            <person name="Jenkins J."/>
            <person name="Shu S."/>
            <person name="Juenger T.E."/>
            <person name="Schmutz J."/>
        </authorList>
    </citation>
    <scope>NUCLEOTIDE SEQUENCE [LARGE SCALE GENOMIC DNA]</scope>
    <source>
        <strain evidence="8">cv. AP13</strain>
    </source>
</reference>
<feature type="chain" id="PRO_5035798614" description="Bifunctional inhibitor/plant lipid transfer protein/seed storage helical domain-containing protein" evidence="5">
    <location>
        <begin position="26"/>
        <end position="156"/>
    </location>
</feature>
<evidence type="ECO:0000256" key="5">
    <source>
        <dbReference type="SAM" id="SignalP"/>
    </source>
</evidence>
<comment type="similarity">
    <text evidence="1">Belongs to the plant LTP family.</text>
</comment>
<dbReference type="SUPFAM" id="SSF47699">
    <property type="entry name" value="Bifunctional inhibitor/lipid-transfer protein/seed storage 2S albumin"/>
    <property type="match status" value="1"/>
</dbReference>
<feature type="domain" description="Bifunctional inhibitor/plant lipid transfer protein/seed storage helical" evidence="6">
    <location>
        <begin position="33"/>
        <end position="114"/>
    </location>
</feature>
<feature type="signal peptide" evidence="5">
    <location>
        <begin position="1"/>
        <end position="25"/>
    </location>
</feature>
<dbReference type="AlphaFoldDB" id="A0A8T0WQA6"/>
<evidence type="ECO:0000256" key="3">
    <source>
        <dbReference type="ARBA" id="ARBA00023157"/>
    </source>
</evidence>
<evidence type="ECO:0000256" key="4">
    <source>
        <dbReference type="ARBA" id="ARBA00023180"/>
    </source>
</evidence>
<dbReference type="Pfam" id="PF14368">
    <property type="entry name" value="LTP_2"/>
    <property type="match status" value="1"/>
</dbReference>
<dbReference type="EMBL" id="CM029039">
    <property type="protein sequence ID" value="KAG2647294.1"/>
    <property type="molecule type" value="Genomic_DNA"/>
</dbReference>
<keyword evidence="4" id="KW-0325">Glycoprotein</keyword>
<evidence type="ECO:0000259" key="6">
    <source>
        <dbReference type="Pfam" id="PF14368"/>
    </source>
</evidence>
<evidence type="ECO:0000256" key="1">
    <source>
        <dbReference type="ARBA" id="ARBA00009748"/>
    </source>
</evidence>
<dbReference type="Gene3D" id="1.10.110.10">
    <property type="entry name" value="Plant lipid-transfer and hydrophobic proteins"/>
    <property type="match status" value="1"/>
</dbReference>
<accession>A0A8T0WQA6</accession>
<dbReference type="InterPro" id="IPR036312">
    <property type="entry name" value="Bifun_inhib/LTP/seed_sf"/>
</dbReference>